<dbReference type="SUPFAM" id="SSF56935">
    <property type="entry name" value="Porins"/>
    <property type="match status" value="1"/>
</dbReference>
<dbReference type="Pfam" id="PF00593">
    <property type="entry name" value="TonB_dep_Rec_b-barrel"/>
    <property type="match status" value="1"/>
</dbReference>
<dbReference type="OrthoDB" id="8727862at2"/>
<dbReference type="RefSeq" id="WP_106523554.1">
    <property type="nucleotide sequence ID" value="NZ_PYGD01000005.1"/>
</dbReference>
<dbReference type="InterPro" id="IPR037066">
    <property type="entry name" value="Plug_dom_sf"/>
</dbReference>
<dbReference type="GO" id="GO:0009279">
    <property type="term" value="C:cell outer membrane"/>
    <property type="evidence" value="ECO:0007669"/>
    <property type="project" value="UniProtKB-SubCell"/>
</dbReference>
<feature type="domain" description="TonB-dependent receptor plug" evidence="6">
    <location>
        <begin position="130"/>
        <end position="234"/>
    </location>
</feature>
<evidence type="ECO:0000256" key="4">
    <source>
        <dbReference type="RuleBase" id="RU003357"/>
    </source>
</evidence>
<name>A0A2P8D360_9BACT</name>
<dbReference type="InterPro" id="IPR012910">
    <property type="entry name" value="Plug_dom"/>
</dbReference>
<dbReference type="Pfam" id="PF07715">
    <property type="entry name" value="Plug"/>
    <property type="match status" value="1"/>
</dbReference>
<evidence type="ECO:0000256" key="1">
    <source>
        <dbReference type="ARBA" id="ARBA00004442"/>
    </source>
</evidence>
<dbReference type="Gene3D" id="2.40.170.20">
    <property type="entry name" value="TonB-dependent receptor, beta-barrel domain"/>
    <property type="match status" value="1"/>
</dbReference>
<keyword evidence="3" id="KW-0998">Cell outer membrane</keyword>
<comment type="similarity">
    <text evidence="4">Belongs to the TonB-dependent receptor family.</text>
</comment>
<dbReference type="InterPro" id="IPR008969">
    <property type="entry name" value="CarboxyPept-like_regulatory"/>
</dbReference>
<evidence type="ECO:0000256" key="3">
    <source>
        <dbReference type="ARBA" id="ARBA00023237"/>
    </source>
</evidence>
<evidence type="ECO:0000256" key="2">
    <source>
        <dbReference type="ARBA" id="ARBA00023136"/>
    </source>
</evidence>
<evidence type="ECO:0000259" key="5">
    <source>
        <dbReference type="Pfam" id="PF00593"/>
    </source>
</evidence>
<keyword evidence="8" id="KW-1185">Reference proteome</keyword>
<proteinExistence type="inferred from homology"/>
<reference evidence="7 8" key="1">
    <citation type="submission" date="2018-03" db="EMBL/GenBank/DDBJ databases">
        <title>Genomic Encyclopedia of Type Strains, Phase III (KMG-III): the genomes of soil and plant-associated and newly described type strains.</title>
        <authorList>
            <person name="Whitman W."/>
        </authorList>
    </citation>
    <scope>NUCLEOTIDE SEQUENCE [LARGE SCALE GENOMIC DNA]</scope>
    <source>
        <strain evidence="7 8">CGMCC 1.12700</strain>
    </source>
</reference>
<sequence>MRILLLLFIGLLPTGTIALAGTIKGRVTESESGETAVGASISIKENAIYNTVAGLDGSFEIKGIPAGTYTLQIAYLGTQPAERSITLTEAGPLSLNVTISQRQGQQLSEVVIGDKKDGGSENTARNLEQKADQVMNIVSAKAIQISPDITVANVIQRVSGVSIERNSNGDGQFAILRGMDKRYNYTMVNGVKIPSPDDKYRYVPLDIFPAELLDRLEVYKSLTPDMEGDAVGGAVNMVMKDAPGHLTLSANLATGYSELFMNRDFQGYASGKVNKESPWEANGKAYKATMKDFPATTLDYSNKKPMPNIIGGLAIGNRFFRNKLGVIVAGSYQNTYRGANSTLFDQETVGTYSVVSLTKKKDRFYSEQQVRSGVHVKLDYNINSRHQIRWYNAYLGLNNVQVRDEAGKALNYGQSGDTATLSLSTRSRLTQQRIYNSTLQGKHQLGERFKADWSAVYSKATNARPENNLVSLNGFEVYGRQYTTFPSGMSRRWEHNSDRDLAGYLNLTYSHNLGGLSLEWKAGGLYRDKARDNFSINYDFKPVNTFDRYGTDFNTYDEIQWNAGSSAVNPAATYTAYERVAAGYLQFRINSDRMELTGGARAEHTNQGYHMTYPVITEPHPDGEQQYTNLLPSLSFKYKAGSKTNVRASYFRSINRPGFSEIVPYKIVNEDYQERGNYYLQHAVADNADVRYEWFPHAGESFMAGAFYKRIQNPIEFTLQQDSTRGQDVYYGPRNWGTAHNFGIELDFIKYFNKIGIKGNYTYTHSAITTPKAQRVNNTDGSPGTHLEYPDQTRPLYGQAAHIANLSLLYKDVKQGWDAQLAGNYTGKRIVTVSQFLDRDIWQKAFVQLDFSIEKKFKQHFSVFAKVNNILNTPMETFIIGKTNYDPAKSNINTEGQDLNSNTLIQRDYFQRSYLLGVRYAL</sequence>
<evidence type="ECO:0000313" key="7">
    <source>
        <dbReference type="EMBL" id="PSK91662.1"/>
    </source>
</evidence>
<organism evidence="7 8">
    <name type="scientific">Taibaiella chishuiensis</name>
    <dbReference type="NCBI Taxonomy" id="1434707"/>
    <lineage>
        <taxon>Bacteria</taxon>
        <taxon>Pseudomonadati</taxon>
        <taxon>Bacteroidota</taxon>
        <taxon>Chitinophagia</taxon>
        <taxon>Chitinophagales</taxon>
        <taxon>Chitinophagaceae</taxon>
        <taxon>Taibaiella</taxon>
    </lineage>
</organism>
<dbReference type="InterPro" id="IPR000531">
    <property type="entry name" value="Beta-barrel_TonB"/>
</dbReference>
<keyword evidence="2 4" id="KW-0472">Membrane</keyword>
<dbReference type="Gene3D" id="2.170.130.10">
    <property type="entry name" value="TonB-dependent receptor, plug domain"/>
    <property type="match status" value="1"/>
</dbReference>
<evidence type="ECO:0000259" key="6">
    <source>
        <dbReference type="Pfam" id="PF07715"/>
    </source>
</evidence>
<feature type="domain" description="TonB-dependent receptor-like beta-barrel" evidence="5">
    <location>
        <begin position="382"/>
        <end position="870"/>
    </location>
</feature>
<keyword evidence="7" id="KW-0675">Receptor</keyword>
<dbReference type="PANTHER" id="PTHR40980">
    <property type="entry name" value="PLUG DOMAIN-CONTAINING PROTEIN"/>
    <property type="match status" value="1"/>
</dbReference>
<protein>
    <submittedName>
        <fullName evidence="7">TonB-dependent receptor</fullName>
    </submittedName>
</protein>
<evidence type="ECO:0000313" key="8">
    <source>
        <dbReference type="Proteomes" id="UP000240572"/>
    </source>
</evidence>
<comment type="caution">
    <text evidence="7">The sequence shown here is derived from an EMBL/GenBank/DDBJ whole genome shotgun (WGS) entry which is preliminary data.</text>
</comment>
<gene>
    <name evidence="7" type="ORF">B0I18_105247</name>
</gene>
<accession>A0A2P8D360</accession>
<dbReference type="InterPro" id="IPR036942">
    <property type="entry name" value="Beta-barrel_TonB_sf"/>
</dbReference>
<dbReference type="SUPFAM" id="SSF49464">
    <property type="entry name" value="Carboxypeptidase regulatory domain-like"/>
    <property type="match status" value="1"/>
</dbReference>
<dbReference type="AlphaFoldDB" id="A0A2P8D360"/>
<dbReference type="Proteomes" id="UP000240572">
    <property type="component" value="Unassembled WGS sequence"/>
</dbReference>
<dbReference type="PANTHER" id="PTHR40980:SF4">
    <property type="entry name" value="TONB-DEPENDENT RECEPTOR-LIKE BETA-BARREL DOMAIN-CONTAINING PROTEIN"/>
    <property type="match status" value="1"/>
</dbReference>
<dbReference type="EMBL" id="PYGD01000005">
    <property type="protein sequence ID" value="PSK91662.1"/>
    <property type="molecule type" value="Genomic_DNA"/>
</dbReference>
<dbReference type="Gene3D" id="2.60.40.1120">
    <property type="entry name" value="Carboxypeptidase-like, regulatory domain"/>
    <property type="match status" value="1"/>
</dbReference>
<keyword evidence="4" id="KW-0798">TonB box</keyword>
<comment type="subcellular location">
    <subcellularLocation>
        <location evidence="1 4">Cell outer membrane</location>
    </subcellularLocation>
</comment>
<dbReference type="Pfam" id="PF13620">
    <property type="entry name" value="CarboxypepD_reg"/>
    <property type="match status" value="1"/>
</dbReference>